<gene>
    <name evidence="2" type="ORF">MUCCIDRAFT_107678</name>
</gene>
<dbReference type="OrthoDB" id="2439533at2759"/>
<dbReference type="EMBL" id="AMYB01000002">
    <property type="protein sequence ID" value="OAD07077.1"/>
    <property type="molecule type" value="Genomic_DNA"/>
</dbReference>
<sequence length="113" mass="13022">MSLLPSTVSTAIERARKEGTRIPSKRPEAHPKLNARDQRQLGLQLPTAPRLPMNNHLKLWCDTHIKISMDTFKKYMKKIGFVSYKAAHKTSLTDTHKLRRLECCMDKVPWGPE</sequence>
<feature type="compositionally biased region" description="Polar residues" evidence="1">
    <location>
        <begin position="1"/>
        <end position="10"/>
    </location>
</feature>
<evidence type="ECO:0000313" key="2">
    <source>
        <dbReference type="EMBL" id="OAD07077.1"/>
    </source>
</evidence>
<dbReference type="AlphaFoldDB" id="A0A162ZPQ2"/>
<dbReference type="Proteomes" id="UP000077051">
    <property type="component" value="Unassembled WGS sequence"/>
</dbReference>
<keyword evidence="3" id="KW-1185">Reference proteome</keyword>
<evidence type="ECO:0000313" key="3">
    <source>
        <dbReference type="Proteomes" id="UP000077051"/>
    </source>
</evidence>
<dbReference type="VEuPathDB" id="FungiDB:MUCCIDRAFT_107678"/>
<evidence type="ECO:0000256" key="1">
    <source>
        <dbReference type="SAM" id="MobiDB-lite"/>
    </source>
</evidence>
<protein>
    <recommendedName>
        <fullName evidence="4">Homeodomain-like DNA binding domain-containing transcription factor</fullName>
    </recommendedName>
</protein>
<organism evidence="2 3">
    <name type="scientific">Mucor lusitanicus CBS 277.49</name>
    <dbReference type="NCBI Taxonomy" id="747725"/>
    <lineage>
        <taxon>Eukaryota</taxon>
        <taxon>Fungi</taxon>
        <taxon>Fungi incertae sedis</taxon>
        <taxon>Mucoromycota</taxon>
        <taxon>Mucoromycotina</taxon>
        <taxon>Mucoromycetes</taxon>
        <taxon>Mucorales</taxon>
        <taxon>Mucorineae</taxon>
        <taxon>Mucoraceae</taxon>
        <taxon>Mucor</taxon>
    </lineage>
</organism>
<feature type="region of interest" description="Disordered" evidence="1">
    <location>
        <begin position="1"/>
        <end position="37"/>
    </location>
</feature>
<accession>A0A162ZPQ2</accession>
<name>A0A162ZPQ2_MUCCL</name>
<reference evidence="2 3" key="1">
    <citation type="submission" date="2015-06" db="EMBL/GenBank/DDBJ databases">
        <title>Expansion of signal transduction pathways in fungi by whole-genome duplication.</title>
        <authorList>
            <consortium name="DOE Joint Genome Institute"/>
            <person name="Corrochano L.M."/>
            <person name="Kuo A."/>
            <person name="Marcet-Houben M."/>
            <person name="Polaino S."/>
            <person name="Salamov A."/>
            <person name="Villalobos J.M."/>
            <person name="Alvarez M.I."/>
            <person name="Avalos J."/>
            <person name="Benito E.P."/>
            <person name="Benoit I."/>
            <person name="Burger G."/>
            <person name="Camino L.P."/>
            <person name="Canovas D."/>
            <person name="Cerda-Olmedo E."/>
            <person name="Cheng J.-F."/>
            <person name="Dominguez A."/>
            <person name="Elias M."/>
            <person name="Eslava A.P."/>
            <person name="Glaser F."/>
            <person name="Grimwood J."/>
            <person name="Gutierrez G."/>
            <person name="Heitman J."/>
            <person name="Henrissat B."/>
            <person name="Iturriaga E.A."/>
            <person name="Lang B.F."/>
            <person name="Lavin J.L."/>
            <person name="Lee S."/>
            <person name="Li W."/>
            <person name="Lindquist E."/>
            <person name="Lopez-Garcia S."/>
            <person name="Luque E.M."/>
            <person name="Marcos A.T."/>
            <person name="Martin J."/>
            <person name="Mccluskey K."/>
            <person name="Medina H.R."/>
            <person name="Miralles-Duran A."/>
            <person name="Miyazaki A."/>
            <person name="Munoz-Torres E."/>
            <person name="Oguiza J.A."/>
            <person name="Ohm R."/>
            <person name="Olmedo M."/>
            <person name="Orejas M."/>
            <person name="Ortiz-Castellanos L."/>
            <person name="Pisabarro A.G."/>
            <person name="Rodriguez-Romero J."/>
            <person name="Ruiz-Herrera J."/>
            <person name="Ruiz-Vazquez R."/>
            <person name="Sanz C."/>
            <person name="Schackwitz W."/>
            <person name="Schmutz J."/>
            <person name="Shahriari M."/>
            <person name="Shelest E."/>
            <person name="Silva-Franco F."/>
            <person name="Soanes D."/>
            <person name="Syed K."/>
            <person name="Tagua V.G."/>
            <person name="Talbot N.J."/>
            <person name="Thon M."/>
            <person name="De Vries R.P."/>
            <person name="Wiebenga A."/>
            <person name="Yadav J.S."/>
            <person name="Braun E.L."/>
            <person name="Baker S."/>
            <person name="Garre V."/>
            <person name="Horwitz B."/>
            <person name="Torres-Martinez S."/>
            <person name="Idnurm A."/>
            <person name="Herrera-Estrella A."/>
            <person name="Gabaldon T."/>
            <person name="Grigoriev I.V."/>
        </authorList>
    </citation>
    <scope>NUCLEOTIDE SEQUENCE [LARGE SCALE GENOMIC DNA]</scope>
    <source>
        <strain evidence="2 3">CBS 277.49</strain>
    </source>
</reference>
<feature type="compositionally biased region" description="Basic and acidic residues" evidence="1">
    <location>
        <begin position="13"/>
        <end position="37"/>
    </location>
</feature>
<comment type="caution">
    <text evidence="2">The sequence shown here is derived from an EMBL/GenBank/DDBJ whole genome shotgun (WGS) entry which is preliminary data.</text>
</comment>
<dbReference type="STRING" id="747725.A0A162ZPQ2"/>
<evidence type="ECO:0008006" key="4">
    <source>
        <dbReference type="Google" id="ProtNLM"/>
    </source>
</evidence>
<proteinExistence type="predicted"/>